<name>A0A6M1XRB3_STAAU</name>
<feature type="domain" description="Mannosyl-glycoprotein endo-beta-N-acetylglucosamidase-like" evidence="3">
    <location>
        <begin position="4"/>
        <end position="140"/>
    </location>
</feature>
<dbReference type="SMART" id="SM00047">
    <property type="entry name" value="LYZ2"/>
    <property type="match status" value="1"/>
</dbReference>
<sequence length="144" mass="16341">EMCIRDRYASVMIAQAILESASGQSQLAQAPNYNLFGIKGTYNGSFVIMVTNEDLGNGTLYKTQSKFRVYENYEESFEDYAKLLTKGISGNKDFYAGALKANSKTYREATKFLTGRYATDTQYYLKLNGLIKTYDLTDYDKEVQ</sequence>
<evidence type="ECO:0000259" key="3">
    <source>
        <dbReference type="SMART" id="SM00047"/>
    </source>
</evidence>
<gene>
    <name evidence="4" type="ORF">G6Y24_09640</name>
</gene>
<dbReference type="Gene3D" id="4.10.80.30">
    <property type="entry name" value="DNA polymerase, domain 6"/>
    <property type="match status" value="1"/>
</dbReference>
<feature type="non-terminal residue" evidence="4">
    <location>
        <position position="144"/>
    </location>
</feature>
<evidence type="ECO:0000256" key="2">
    <source>
        <dbReference type="ARBA" id="ARBA00022801"/>
    </source>
</evidence>
<evidence type="ECO:0000256" key="1">
    <source>
        <dbReference type="ARBA" id="ARBA00006088"/>
    </source>
</evidence>
<dbReference type="InterPro" id="IPR051056">
    <property type="entry name" value="Glycosyl_Hydrolase_73"/>
</dbReference>
<dbReference type="Proteomes" id="UP000473113">
    <property type="component" value="Unassembled WGS sequence"/>
</dbReference>
<evidence type="ECO:0000313" key="4">
    <source>
        <dbReference type="EMBL" id="NGW67757.1"/>
    </source>
</evidence>
<dbReference type="Gene3D" id="1.10.530.10">
    <property type="match status" value="1"/>
</dbReference>
<dbReference type="InterPro" id="IPR002901">
    <property type="entry name" value="MGlyc_endo_b_GlcNAc-like_dom"/>
</dbReference>
<evidence type="ECO:0000313" key="5">
    <source>
        <dbReference type="Proteomes" id="UP000473113"/>
    </source>
</evidence>
<keyword evidence="2" id="KW-0378">Hydrolase</keyword>
<protein>
    <submittedName>
        <fullName evidence="4">N-acetylmuramoyl-L-alanine amidase</fullName>
    </submittedName>
</protein>
<proteinExistence type="inferred from homology"/>
<dbReference type="PANTHER" id="PTHR33308:SF9">
    <property type="entry name" value="PEPTIDOGLYCAN HYDROLASE FLGJ"/>
    <property type="match status" value="1"/>
</dbReference>
<dbReference type="EMBL" id="JAALTR010000228">
    <property type="protein sequence ID" value="NGW67757.1"/>
    <property type="molecule type" value="Genomic_DNA"/>
</dbReference>
<reference evidence="4 5" key="1">
    <citation type="submission" date="2020-02" db="EMBL/GenBank/DDBJ databases">
        <title>Detection of Heterogeneous Vancomycin Intermediate Resistance in Methicillin Resistant Staphylococcus aureus Isolates from Latin-America.</title>
        <authorList>
            <person name="Castro-Cardozo B."/>
            <person name="Berrio M."/>
            <person name="Vargas M.L."/>
            <person name="Carvajal L.P."/>
            <person name="Millan L.V."/>
            <person name="Rios R."/>
            <person name="Hernandez A."/>
            <person name="Rincon S.L."/>
            <person name="Cubides P."/>
            <person name="Forero E."/>
            <person name="Dinh A."/>
            <person name="Seas C."/>
            <person name="Munita J.M."/>
            <person name="Arias C.A."/>
            <person name="Reyes J."/>
            <person name="Diaz L."/>
        </authorList>
    </citation>
    <scope>NUCLEOTIDE SEQUENCE [LARGE SCALE GENOMIC DNA]</scope>
    <source>
        <strain evidence="4 5">UG255</strain>
    </source>
</reference>
<dbReference type="PANTHER" id="PTHR33308">
    <property type="entry name" value="PEPTIDOGLYCAN HYDROLASE FLGJ"/>
    <property type="match status" value="1"/>
</dbReference>
<organism evidence="4 5">
    <name type="scientific">Staphylococcus aureus</name>
    <dbReference type="NCBI Taxonomy" id="1280"/>
    <lineage>
        <taxon>Bacteria</taxon>
        <taxon>Bacillati</taxon>
        <taxon>Bacillota</taxon>
        <taxon>Bacilli</taxon>
        <taxon>Bacillales</taxon>
        <taxon>Staphylococcaceae</taxon>
        <taxon>Staphylococcus</taxon>
    </lineage>
</organism>
<dbReference type="AlphaFoldDB" id="A0A6M1XRB3"/>
<accession>A0A6M1XRB3</accession>
<dbReference type="GO" id="GO:0004040">
    <property type="term" value="F:amidase activity"/>
    <property type="evidence" value="ECO:0007669"/>
    <property type="project" value="InterPro"/>
</dbReference>
<comment type="similarity">
    <text evidence="1">In the N-terminal section; belongs to the N-acetylmuramoyl-L-alanine amidase 2 family.</text>
</comment>
<comment type="caution">
    <text evidence="4">The sequence shown here is derived from an EMBL/GenBank/DDBJ whole genome shotgun (WGS) entry which is preliminary data.</text>
</comment>
<dbReference type="Pfam" id="PF01832">
    <property type="entry name" value="Glucosaminidase"/>
    <property type="match status" value="1"/>
</dbReference>
<feature type="non-terminal residue" evidence="4">
    <location>
        <position position="1"/>
    </location>
</feature>